<evidence type="ECO:0000313" key="3">
    <source>
        <dbReference type="Proteomes" id="UP001595799"/>
    </source>
</evidence>
<accession>A0ABV8UP83</accession>
<proteinExistence type="predicted"/>
<evidence type="ECO:0000313" key="2">
    <source>
        <dbReference type="EMBL" id="MFC4352919.1"/>
    </source>
</evidence>
<keyword evidence="1" id="KW-0812">Transmembrane</keyword>
<evidence type="ECO:0000256" key="1">
    <source>
        <dbReference type="SAM" id="Phobius"/>
    </source>
</evidence>
<comment type="caution">
    <text evidence="2">The sequence shown here is derived from an EMBL/GenBank/DDBJ whole genome shotgun (WGS) entry which is preliminary data.</text>
</comment>
<keyword evidence="1" id="KW-1133">Transmembrane helix</keyword>
<dbReference type="EMBL" id="JBHSCW010000010">
    <property type="protein sequence ID" value="MFC4352919.1"/>
    <property type="molecule type" value="Genomic_DNA"/>
</dbReference>
<keyword evidence="3" id="KW-1185">Reference proteome</keyword>
<reference evidence="3" key="1">
    <citation type="journal article" date="2019" name="Int. J. Syst. Evol. Microbiol.">
        <title>The Global Catalogue of Microorganisms (GCM) 10K type strain sequencing project: providing services to taxonomists for standard genome sequencing and annotation.</title>
        <authorList>
            <consortium name="The Broad Institute Genomics Platform"/>
            <consortium name="The Broad Institute Genome Sequencing Center for Infectious Disease"/>
            <person name="Wu L."/>
            <person name="Ma J."/>
        </authorList>
    </citation>
    <scope>NUCLEOTIDE SEQUENCE [LARGE SCALE GENOMIC DNA]</scope>
    <source>
        <strain evidence="3">CECT 8472</strain>
    </source>
</reference>
<organism evidence="2 3">
    <name type="scientific">Fodinicurvata halophila</name>
    <dbReference type="NCBI Taxonomy" id="1419723"/>
    <lineage>
        <taxon>Bacteria</taxon>
        <taxon>Pseudomonadati</taxon>
        <taxon>Pseudomonadota</taxon>
        <taxon>Alphaproteobacteria</taxon>
        <taxon>Rhodospirillales</taxon>
        <taxon>Rhodovibrionaceae</taxon>
        <taxon>Fodinicurvata</taxon>
    </lineage>
</organism>
<gene>
    <name evidence="2" type="ORF">ACFOW6_15310</name>
</gene>
<sequence>MLCCAFGAMLLSLLMTWHRARSVLSGFAGGWLASGVVAAIPLLLVAGAVLQLLPATAFAAADGAALCLTDLASL</sequence>
<protein>
    <submittedName>
        <fullName evidence="2">Uncharacterized protein</fullName>
    </submittedName>
</protein>
<dbReference type="RefSeq" id="WP_382423296.1">
    <property type="nucleotide sequence ID" value="NZ_JBHSCW010000010.1"/>
</dbReference>
<keyword evidence="1" id="KW-0472">Membrane</keyword>
<dbReference type="Proteomes" id="UP001595799">
    <property type="component" value="Unassembled WGS sequence"/>
</dbReference>
<name>A0ABV8UP83_9PROT</name>
<feature type="transmembrane region" description="Helical" evidence="1">
    <location>
        <begin position="32"/>
        <end position="53"/>
    </location>
</feature>